<dbReference type="Pfam" id="PF04404">
    <property type="entry name" value="ERF"/>
    <property type="match status" value="1"/>
</dbReference>
<reference evidence="1 2" key="1">
    <citation type="submission" date="2017-10" db="EMBL/GenBank/DDBJ databases">
        <title>Bifidobacterium genomics.</title>
        <authorList>
            <person name="Lugli G.A."/>
            <person name="Milani C."/>
            <person name="Mancabelli L."/>
        </authorList>
    </citation>
    <scope>NUCLEOTIDE SEQUENCE [LARGE SCALE GENOMIC DNA]</scope>
    <source>
        <strain evidence="1 2">1524B</strain>
    </source>
</reference>
<dbReference type="Proteomes" id="UP000233730">
    <property type="component" value="Unassembled WGS sequence"/>
</dbReference>
<dbReference type="AlphaFoldDB" id="A0A2N3QHG8"/>
<proteinExistence type="predicted"/>
<gene>
    <name evidence="1" type="ORF">CQR46_0933</name>
</gene>
<dbReference type="RefSeq" id="WP_143252404.1">
    <property type="nucleotide sequence ID" value="NZ_PCGZ01000005.1"/>
</dbReference>
<dbReference type="EMBL" id="PCGZ01000005">
    <property type="protein sequence ID" value="PKU90737.1"/>
    <property type="molecule type" value="Genomic_DNA"/>
</dbReference>
<sequence>MPVVAKTSKGNFGTYADLASLIAYVERDMQCTVSFDTRYHDEGRITVISIVVPLKGGVSEGRAFPTCETPVFWEGSNTRLNQAQAYGSAFTYACRYSLLGACGLSATDDDAQTSGTPQRDLHLMGDDTKQRIDLMLAECNVPPGQQSAYLSRIAGMRVDYARLTEPVAQRVLASYAQHRQQTNTQPKEENK</sequence>
<evidence type="ECO:0000313" key="2">
    <source>
        <dbReference type="Proteomes" id="UP000233730"/>
    </source>
</evidence>
<evidence type="ECO:0000313" key="1">
    <source>
        <dbReference type="EMBL" id="PKU90737.1"/>
    </source>
</evidence>
<dbReference type="InterPro" id="IPR007499">
    <property type="entry name" value="ERF_bacteria_virus"/>
</dbReference>
<organism evidence="1 2">
    <name type="scientific">Bifidobacterium pseudolongum subsp. globosum</name>
    <dbReference type="NCBI Taxonomy" id="1690"/>
    <lineage>
        <taxon>Bacteria</taxon>
        <taxon>Bacillati</taxon>
        <taxon>Actinomycetota</taxon>
        <taxon>Actinomycetes</taxon>
        <taxon>Bifidobacteriales</taxon>
        <taxon>Bifidobacteriaceae</taxon>
        <taxon>Bifidobacterium</taxon>
    </lineage>
</organism>
<comment type="caution">
    <text evidence="1">The sequence shown here is derived from an EMBL/GenBank/DDBJ whole genome shotgun (WGS) entry which is preliminary data.</text>
</comment>
<accession>A0A2N3QHG8</accession>
<name>A0A2N3QHG8_9BIFI</name>
<protein>
    <submittedName>
        <fullName evidence="1">Uncharacterized protein</fullName>
    </submittedName>
</protein>